<gene>
    <name evidence="9" type="ORF">A11Q_2113</name>
</gene>
<dbReference type="RefSeq" id="WP_015470819.1">
    <property type="nucleotide sequence ID" value="NC_020813.1"/>
</dbReference>
<protein>
    <recommendedName>
        <fullName evidence="2">histidine kinase</fullName>
        <ecNumber evidence="2">2.7.13.3</ecNumber>
    </recommendedName>
</protein>
<dbReference type="eggNOG" id="COG2205">
    <property type="taxonomic scope" value="Bacteria"/>
</dbReference>
<keyword evidence="3" id="KW-0597">Phosphoprotein</keyword>
<evidence type="ECO:0000256" key="7">
    <source>
        <dbReference type="SAM" id="Phobius"/>
    </source>
</evidence>
<comment type="catalytic activity">
    <reaction evidence="1">
        <text>ATP + protein L-histidine = ADP + protein N-phospho-L-histidine.</text>
        <dbReference type="EC" id="2.7.13.3"/>
    </reaction>
</comment>
<evidence type="ECO:0000313" key="10">
    <source>
        <dbReference type="Proteomes" id="UP000012040"/>
    </source>
</evidence>
<dbReference type="InterPro" id="IPR036097">
    <property type="entry name" value="HisK_dim/P_sf"/>
</dbReference>
<dbReference type="CDD" id="cd00082">
    <property type="entry name" value="HisKA"/>
    <property type="match status" value="1"/>
</dbReference>
<dbReference type="PANTHER" id="PTHR43711">
    <property type="entry name" value="TWO-COMPONENT HISTIDINE KINASE"/>
    <property type="match status" value="1"/>
</dbReference>
<dbReference type="Pfam" id="PF02518">
    <property type="entry name" value="HATPase_c"/>
    <property type="match status" value="1"/>
</dbReference>
<dbReference type="GO" id="GO:0000155">
    <property type="term" value="F:phosphorelay sensor kinase activity"/>
    <property type="evidence" value="ECO:0007669"/>
    <property type="project" value="InterPro"/>
</dbReference>
<reference evidence="9 10" key="1">
    <citation type="journal article" date="2013" name="ISME J.">
        <title>By their genes ye shall know them: genomic signatures of predatory bacteria.</title>
        <authorList>
            <person name="Pasternak Z."/>
            <person name="Pietrokovski S."/>
            <person name="Rotem O."/>
            <person name="Gophna U."/>
            <person name="Lurie-Weinberger M.N."/>
            <person name="Jurkevitch E."/>
        </authorList>
    </citation>
    <scope>NUCLEOTIDE SEQUENCE [LARGE SCALE GENOMIC DNA]</scope>
    <source>
        <strain evidence="9 10">JSS</strain>
    </source>
</reference>
<dbReference type="PANTHER" id="PTHR43711:SF1">
    <property type="entry name" value="HISTIDINE KINASE 1"/>
    <property type="match status" value="1"/>
</dbReference>
<dbReference type="PATRIC" id="fig|1184267.3.peg.2137"/>
<accession>M4VSZ4</accession>
<evidence type="ECO:0000313" key="9">
    <source>
        <dbReference type="EMBL" id="AGH96329.1"/>
    </source>
</evidence>
<keyword evidence="5 9" id="KW-0418">Kinase</keyword>
<dbReference type="FunFam" id="3.30.565.10:FF:000006">
    <property type="entry name" value="Sensor histidine kinase WalK"/>
    <property type="match status" value="1"/>
</dbReference>
<feature type="transmembrane region" description="Helical" evidence="7">
    <location>
        <begin position="360"/>
        <end position="380"/>
    </location>
</feature>
<evidence type="ECO:0000256" key="2">
    <source>
        <dbReference type="ARBA" id="ARBA00012438"/>
    </source>
</evidence>
<dbReference type="PRINTS" id="PR00344">
    <property type="entry name" value="BCTRLSENSOR"/>
</dbReference>
<dbReference type="InterPro" id="IPR003594">
    <property type="entry name" value="HATPase_dom"/>
</dbReference>
<evidence type="ECO:0000259" key="8">
    <source>
        <dbReference type="PROSITE" id="PS50109"/>
    </source>
</evidence>
<dbReference type="PROSITE" id="PS50109">
    <property type="entry name" value="HIS_KIN"/>
    <property type="match status" value="1"/>
</dbReference>
<name>M4VSZ4_9BACT</name>
<dbReference type="InterPro" id="IPR007890">
    <property type="entry name" value="CHASE2"/>
</dbReference>
<keyword evidence="7" id="KW-1133">Transmembrane helix</keyword>
<feature type="transmembrane region" description="Helical" evidence="7">
    <location>
        <begin position="20"/>
        <end position="37"/>
    </location>
</feature>
<dbReference type="InterPro" id="IPR003661">
    <property type="entry name" value="HisK_dim/P_dom"/>
</dbReference>
<dbReference type="CDD" id="cd00075">
    <property type="entry name" value="HATPase"/>
    <property type="match status" value="1"/>
</dbReference>
<organism evidence="9 10">
    <name type="scientific">Pseudobdellovibrio exovorus JSS</name>
    <dbReference type="NCBI Taxonomy" id="1184267"/>
    <lineage>
        <taxon>Bacteria</taxon>
        <taxon>Pseudomonadati</taxon>
        <taxon>Bdellovibrionota</taxon>
        <taxon>Bdellovibrionia</taxon>
        <taxon>Bdellovibrionales</taxon>
        <taxon>Pseudobdellovibrionaceae</taxon>
        <taxon>Pseudobdellovibrio</taxon>
    </lineage>
</organism>
<dbReference type="Pfam" id="PF00512">
    <property type="entry name" value="HisKA"/>
    <property type="match status" value="1"/>
</dbReference>
<evidence type="ECO:0000256" key="1">
    <source>
        <dbReference type="ARBA" id="ARBA00000085"/>
    </source>
</evidence>
<dbReference type="Pfam" id="PF05226">
    <property type="entry name" value="CHASE2"/>
    <property type="match status" value="1"/>
</dbReference>
<dbReference type="SUPFAM" id="SSF47384">
    <property type="entry name" value="Homodimeric domain of signal transducing histidine kinase"/>
    <property type="match status" value="1"/>
</dbReference>
<keyword evidence="6" id="KW-0902">Two-component regulatory system</keyword>
<dbReference type="EMBL" id="CP003537">
    <property type="protein sequence ID" value="AGH96329.1"/>
    <property type="molecule type" value="Genomic_DNA"/>
</dbReference>
<proteinExistence type="predicted"/>
<dbReference type="EC" id="2.7.13.3" evidence="2"/>
<feature type="domain" description="Histidine kinase" evidence="8">
    <location>
        <begin position="409"/>
        <end position="626"/>
    </location>
</feature>
<feature type="transmembrane region" description="Helical" evidence="7">
    <location>
        <begin position="308"/>
        <end position="326"/>
    </location>
</feature>
<dbReference type="InterPro" id="IPR050736">
    <property type="entry name" value="Sensor_HK_Regulatory"/>
</dbReference>
<keyword evidence="4" id="KW-0808">Transferase</keyword>
<dbReference type="STRING" id="1184267.A11Q_2113"/>
<dbReference type="InterPro" id="IPR004358">
    <property type="entry name" value="Sig_transdc_His_kin-like_C"/>
</dbReference>
<sequence>MKNISSKTLALLRSIHFSYYKIAFALVATIIISSFKFELVELFLFDLGTTIKADLGLSNPKNKKITLIYIDSNTIESFNGYPSYKDHSTFLEKLSLYKSSQIVYNFRFENKQIIEISGSTNDQKLFAKTASTFSNLYFITDDLELKGQESNLKLAAPLNDLQVVSGPRTKDIKLNPKNKISRRILISYQDQLLIHQRLASIYNPSIVNVENIRGKYHYIGTDQVYIDFHKPNSFDAFRFEDVLSGNVPPQYLTDRIILIGTNTNKFIEDYVATPYSSETPDLITITELQANMFQTLIDNSAPQKVPPYINIIVTAAISILTVYVALSMTPSKGIMLLVSTFLGYSFLAVILLYFNIWIGMAHPLLTIFLCYYFFIPYRLIIENRRSWEYLQKNKLLQQVEELKSNFISMMSHDLKTPIARIQGMTEVILKDNISLSSNQREAVDTIKSSSDDLLRFINSILQYGRIESQGIELNRQSKDINKILQEIVKKHDFLAKVKRIKLTTDLEPMFPVSVDSELVRQVFSNLIENAIKYSPEESTVTIKSYESADKVIIEIQDQGVGIPPEEISNIFMKFYRSQNAKTSTIKGTGLGLYLAQYFIQLHKGEITVTSEVQKGSVFRVELPINS</sequence>
<keyword evidence="10" id="KW-1185">Reference proteome</keyword>
<dbReference type="OrthoDB" id="5287847at2"/>
<keyword evidence="7" id="KW-0812">Transmembrane</keyword>
<dbReference type="Gene3D" id="3.30.565.10">
    <property type="entry name" value="Histidine kinase-like ATPase, C-terminal domain"/>
    <property type="match status" value="1"/>
</dbReference>
<dbReference type="SMART" id="SM01080">
    <property type="entry name" value="CHASE2"/>
    <property type="match status" value="1"/>
</dbReference>
<keyword evidence="7" id="KW-0472">Membrane</keyword>
<dbReference type="SMART" id="SM00387">
    <property type="entry name" value="HATPase_c"/>
    <property type="match status" value="1"/>
</dbReference>
<feature type="transmembrane region" description="Helical" evidence="7">
    <location>
        <begin position="333"/>
        <end position="354"/>
    </location>
</feature>
<evidence type="ECO:0000256" key="3">
    <source>
        <dbReference type="ARBA" id="ARBA00022553"/>
    </source>
</evidence>
<dbReference type="InterPro" id="IPR036890">
    <property type="entry name" value="HATPase_C_sf"/>
</dbReference>
<dbReference type="Gene3D" id="1.10.287.130">
    <property type="match status" value="1"/>
</dbReference>
<dbReference type="KEGG" id="bex:A11Q_2113"/>
<evidence type="ECO:0000256" key="6">
    <source>
        <dbReference type="ARBA" id="ARBA00023012"/>
    </source>
</evidence>
<dbReference type="Proteomes" id="UP000012040">
    <property type="component" value="Chromosome"/>
</dbReference>
<dbReference type="SMART" id="SM00388">
    <property type="entry name" value="HisKA"/>
    <property type="match status" value="1"/>
</dbReference>
<dbReference type="eggNOG" id="COG4252">
    <property type="taxonomic scope" value="Bacteria"/>
</dbReference>
<dbReference type="HOGENOM" id="CLU_433984_0_0_7"/>
<dbReference type="InterPro" id="IPR005467">
    <property type="entry name" value="His_kinase_dom"/>
</dbReference>
<evidence type="ECO:0000256" key="4">
    <source>
        <dbReference type="ARBA" id="ARBA00022679"/>
    </source>
</evidence>
<dbReference type="AlphaFoldDB" id="M4VSZ4"/>
<evidence type="ECO:0000256" key="5">
    <source>
        <dbReference type="ARBA" id="ARBA00022777"/>
    </source>
</evidence>
<dbReference type="SUPFAM" id="SSF55874">
    <property type="entry name" value="ATPase domain of HSP90 chaperone/DNA topoisomerase II/histidine kinase"/>
    <property type="match status" value="1"/>
</dbReference>